<dbReference type="Pfam" id="PF22531">
    <property type="entry name" value="DUF7002"/>
    <property type="match status" value="1"/>
</dbReference>
<dbReference type="InterPro" id="IPR054271">
    <property type="entry name" value="DUF7002"/>
</dbReference>
<proteinExistence type="predicted"/>
<protein>
    <submittedName>
        <fullName evidence="1">Uncharacterized protein</fullName>
    </submittedName>
</protein>
<dbReference type="EMBL" id="CP064942">
    <property type="protein sequence ID" value="QPH55781.1"/>
    <property type="molecule type" value="Genomic_DNA"/>
</dbReference>
<reference evidence="1 2" key="1">
    <citation type="submission" date="2020-11" db="EMBL/GenBank/DDBJ databases">
        <title>Description of Pontivivens ytuae sp. nov. isolated from deep sea sediment of Mariana Trench.</title>
        <authorList>
            <person name="Wang Z."/>
            <person name="Sun Q.-L."/>
            <person name="Xu X.-D."/>
            <person name="Tang Y.-Z."/>
            <person name="Zhang J."/>
        </authorList>
    </citation>
    <scope>NUCLEOTIDE SEQUENCE [LARGE SCALE GENOMIC DNA]</scope>
    <source>
        <strain evidence="1 2">MT2928</strain>
    </source>
</reference>
<accession>A0A7S9LV72</accession>
<dbReference type="AlphaFoldDB" id="A0A7S9LV72"/>
<evidence type="ECO:0000313" key="1">
    <source>
        <dbReference type="EMBL" id="QPH55781.1"/>
    </source>
</evidence>
<keyword evidence="2" id="KW-1185">Reference proteome</keyword>
<dbReference type="KEGG" id="poz:I0K15_08695"/>
<gene>
    <name evidence="1" type="ORF">I0K15_08695</name>
</gene>
<organism evidence="1 2">
    <name type="scientific">Pontivivens ytuae</name>
    <dbReference type="NCBI Taxonomy" id="2789856"/>
    <lineage>
        <taxon>Bacteria</taxon>
        <taxon>Pseudomonadati</taxon>
        <taxon>Pseudomonadota</taxon>
        <taxon>Alphaproteobacteria</taxon>
        <taxon>Rhodobacterales</taxon>
        <taxon>Paracoccaceae</taxon>
        <taxon>Pontivivens</taxon>
    </lineage>
</organism>
<sequence length="209" mass="23650">MTPDELAARHPRLYHVTEPGAWPSIARHGLLSTNAALVRFEAVPEMVAEIAGYRRPAAVPLTHPEHGTLILNDQLPLRESALATCLDDGLTPADWLRMLNDRVFFWPDESSLERLLGARINRDRPRDVLVFDTLSVAQAHLEQMELCPINSGATIRRPARRGLHTFTPVAALSYTQWQRRRGRRDAVREVTIRHALPHPSAHLIEIRSH</sequence>
<name>A0A7S9LV72_9RHOB</name>
<dbReference type="Proteomes" id="UP000594800">
    <property type="component" value="Chromosome"/>
</dbReference>
<dbReference type="RefSeq" id="WP_196105043.1">
    <property type="nucleotide sequence ID" value="NZ_CP064942.1"/>
</dbReference>
<evidence type="ECO:0000313" key="2">
    <source>
        <dbReference type="Proteomes" id="UP000594800"/>
    </source>
</evidence>